<evidence type="ECO:0000313" key="3">
    <source>
        <dbReference type="Proteomes" id="UP001144372"/>
    </source>
</evidence>
<organism evidence="2 3">
    <name type="scientific">Desulforhabdus amnigena</name>
    <dbReference type="NCBI Taxonomy" id="40218"/>
    <lineage>
        <taxon>Bacteria</taxon>
        <taxon>Pseudomonadati</taxon>
        <taxon>Thermodesulfobacteriota</taxon>
        <taxon>Syntrophobacteria</taxon>
        <taxon>Syntrophobacterales</taxon>
        <taxon>Syntrophobacteraceae</taxon>
        <taxon>Desulforhabdus</taxon>
    </lineage>
</organism>
<dbReference type="EMBL" id="BSDR01000001">
    <property type="protein sequence ID" value="GLI33459.1"/>
    <property type="molecule type" value="Genomic_DNA"/>
</dbReference>
<keyword evidence="1" id="KW-0812">Transmembrane</keyword>
<keyword evidence="3" id="KW-1185">Reference proteome</keyword>
<feature type="transmembrane region" description="Helical" evidence="1">
    <location>
        <begin position="38"/>
        <end position="57"/>
    </location>
</feature>
<feature type="transmembrane region" description="Helical" evidence="1">
    <location>
        <begin position="12"/>
        <end position="32"/>
    </location>
</feature>
<name>A0A9W6D1X2_9BACT</name>
<evidence type="ECO:0000256" key="1">
    <source>
        <dbReference type="SAM" id="Phobius"/>
    </source>
</evidence>
<comment type="caution">
    <text evidence="2">The sequence shown here is derived from an EMBL/GenBank/DDBJ whole genome shotgun (WGS) entry which is preliminary data.</text>
</comment>
<protein>
    <submittedName>
        <fullName evidence="2">Uncharacterized protein</fullName>
    </submittedName>
</protein>
<dbReference type="RefSeq" id="WP_281792459.1">
    <property type="nucleotide sequence ID" value="NZ_BSDR01000001.1"/>
</dbReference>
<proteinExistence type="predicted"/>
<keyword evidence="1" id="KW-1133">Transmembrane helix</keyword>
<gene>
    <name evidence="2" type="ORF">DAMNIGENAA_08920</name>
</gene>
<keyword evidence="1" id="KW-0472">Membrane</keyword>
<sequence length="66" mass="7585">MEEKQDKKGKWIELAIKLALSLAALFPVYVILYLTFPASIVAFYLISAVLFAFLAPWENFKKKFLS</sequence>
<dbReference type="AlphaFoldDB" id="A0A9W6D1X2"/>
<evidence type="ECO:0000313" key="2">
    <source>
        <dbReference type="EMBL" id="GLI33459.1"/>
    </source>
</evidence>
<accession>A0A9W6D1X2</accession>
<reference evidence="2" key="1">
    <citation type="submission" date="2022-12" db="EMBL/GenBank/DDBJ databases">
        <title>Reference genome sequencing for broad-spectrum identification of bacterial and archaeal isolates by mass spectrometry.</title>
        <authorList>
            <person name="Sekiguchi Y."/>
            <person name="Tourlousse D.M."/>
        </authorList>
    </citation>
    <scope>NUCLEOTIDE SEQUENCE</scope>
    <source>
        <strain evidence="2">ASRB1</strain>
    </source>
</reference>
<dbReference type="Proteomes" id="UP001144372">
    <property type="component" value="Unassembled WGS sequence"/>
</dbReference>